<evidence type="ECO:0000313" key="3">
    <source>
        <dbReference type="Proteomes" id="UP000005237"/>
    </source>
</evidence>
<dbReference type="Proteomes" id="UP000005237">
    <property type="component" value="Unassembled WGS sequence"/>
</dbReference>
<keyword evidence="3" id="KW-1185">Reference proteome</keyword>
<dbReference type="EnsemblMetazoa" id="CJA43154a.1">
    <property type="protein sequence ID" value="CJA43154a.1"/>
    <property type="gene ID" value="WBGene00219002"/>
</dbReference>
<name>A0A8R1EY13_CAEJA</name>
<feature type="compositionally biased region" description="Polar residues" evidence="1">
    <location>
        <begin position="1"/>
        <end position="26"/>
    </location>
</feature>
<accession>A0A8R1EY13</accession>
<sequence length="143" mass="15784">MSKSIWTTSTSSQCSRNSKIKQSLSHPITPPTDFRKLLGSFSPNDVLWTDRTLTSSHCQMNIVLFSNTHDGSKSKIWDDGDGVNNVQFRVGSTGEASFVNLIDDDSVILVSLSRSTHFTVIFGNEAFLTSIPTWKKLIDAITA</sequence>
<reference evidence="3" key="1">
    <citation type="submission" date="2010-08" db="EMBL/GenBank/DDBJ databases">
        <authorList>
            <consortium name="Caenorhabditis japonica Sequencing Consortium"/>
            <person name="Wilson R.K."/>
        </authorList>
    </citation>
    <scope>NUCLEOTIDE SEQUENCE [LARGE SCALE GENOMIC DNA]</scope>
    <source>
        <strain evidence="3">DF5081</strain>
    </source>
</reference>
<reference evidence="2" key="2">
    <citation type="submission" date="2022-06" db="UniProtKB">
        <authorList>
            <consortium name="EnsemblMetazoa"/>
        </authorList>
    </citation>
    <scope>IDENTIFICATION</scope>
    <source>
        <strain evidence="2">DF5081</strain>
    </source>
</reference>
<organism evidence="2 3">
    <name type="scientific">Caenorhabditis japonica</name>
    <dbReference type="NCBI Taxonomy" id="281687"/>
    <lineage>
        <taxon>Eukaryota</taxon>
        <taxon>Metazoa</taxon>
        <taxon>Ecdysozoa</taxon>
        <taxon>Nematoda</taxon>
        <taxon>Chromadorea</taxon>
        <taxon>Rhabditida</taxon>
        <taxon>Rhabditina</taxon>
        <taxon>Rhabditomorpha</taxon>
        <taxon>Rhabditoidea</taxon>
        <taxon>Rhabditidae</taxon>
        <taxon>Peloderinae</taxon>
        <taxon>Caenorhabditis</taxon>
    </lineage>
</organism>
<evidence type="ECO:0000256" key="1">
    <source>
        <dbReference type="SAM" id="MobiDB-lite"/>
    </source>
</evidence>
<protein>
    <submittedName>
        <fullName evidence="2">Uncharacterized protein</fullName>
    </submittedName>
</protein>
<dbReference type="AlphaFoldDB" id="A0A8R1EY13"/>
<feature type="region of interest" description="Disordered" evidence="1">
    <location>
        <begin position="1"/>
        <end position="27"/>
    </location>
</feature>
<evidence type="ECO:0000313" key="2">
    <source>
        <dbReference type="EnsemblMetazoa" id="CJA43154a.1"/>
    </source>
</evidence>
<proteinExistence type="predicted"/>